<organism evidence="1 2">
    <name type="scientific">Habropoda laboriosa</name>
    <dbReference type="NCBI Taxonomy" id="597456"/>
    <lineage>
        <taxon>Eukaryota</taxon>
        <taxon>Metazoa</taxon>
        <taxon>Ecdysozoa</taxon>
        <taxon>Arthropoda</taxon>
        <taxon>Hexapoda</taxon>
        <taxon>Insecta</taxon>
        <taxon>Pterygota</taxon>
        <taxon>Neoptera</taxon>
        <taxon>Endopterygota</taxon>
        <taxon>Hymenoptera</taxon>
        <taxon>Apocrita</taxon>
        <taxon>Aculeata</taxon>
        <taxon>Apoidea</taxon>
        <taxon>Anthophila</taxon>
        <taxon>Apidae</taxon>
        <taxon>Habropoda</taxon>
    </lineage>
</organism>
<accession>A0A0L7QTM7</accession>
<keyword evidence="2" id="KW-1185">Reference proteome</keyword>
<proteinExistence type="predicted"/>
<reference evidence="1 2" key="1">
    <citation type="submission" date="2015-07" db="EMBL/GenBank/DDBJ databases">
        <title>The genome of Habropoda laboriosa.</title>
        <authorList>
            <person name="Pan H."/>
            <person name="Kapheim K."/>
        </authorList>
    </citation>
    <scope>NUCLEOTIDE SEQUENCE [LARGE SCALE GENOMIC DNA]</scope>
    <source>
        <strain evidence="1">0110345459</strain>
    </source>
</reference>
<sequence>ARRVMWRQADNPLAPSDKYEARRAFSAFSQYYTHLSVERAEKQRTKGRLPFPPAVSHSVNKLELRLTDPPS</sequence>
<protein>
    <submittedName>
        <fullName evidence="1">Uncharacterized protein</fullName>
    </submittedName>
</protein>
<dbReference type="AlphaFoldDB" id="A0A0L7QTM7"/>
<name>A0A0L7QTM7_9HYME</name>
<evidence type="ECO:0000313" key="1">
    <source>
        <dbReference type="EMBL" id="KOC62012.1"/>
    </source>
</evidence>
<dbReference type="EMBL" id="KQ414740">
    <property type="protein sequence ID" value="KOC62012.1"/>
    <property type="molecule type" value="Genomic_DNA"/>
</dbReference>
<evidence type="ECO:0000313" key="2">
    <source>
        <dbReference type="Proteomes" id="UP000053825"/>
    </source>
</evidence>
<gene>
    <name evidence="1" type="ORF">WH47_01804</name>
</gene>
<dbReference type="Proteomes" id="UP000053825">
    <property type="component" value="Unassembled WGS sequence"/>
</dbReference>
<feature type="non-terminal residue" evidence="1">
    <location>
        <position position="1"/>
    </location>
</feature>